<organism evidence="3 4">
    <name type="scientific">Steroidobacter gossypii</name>
    <dbReference type="NCBI Taxonomy" id="2805490"/>
    <lineage>
        <taxon>Bacteria</taxon>
        <taxon>Pseudomonadati</taxon>
        <taxon>Pseudomonadota</taxon>
        <taxon>Gammaproteobacteria</taxon>
        <taxon>Steroidobacterales</taxon>
        <taxon>Steroidobacteraceae</taxon>
        <taxon>Steroidobacter</taxon>
    </lineage>
</organism>
<feature type="compositionally biased region" description="Polar residues" evidence="1">
    <location>
        <begin position="65"/>
        <end position="75"/>
    </location>
</feature>
<protein>
    <submittedName>
        <fullName evidence="3">Uncharacterized protein</fullName>
    </submittedName>
</protein>
<proteinExistence type="predicted"/>
<feature type="signal peptide" evidence="2">
    <location>
        <begin position="1"/>
        <end position="25"/>
    </location>
</feature>
<evidence type="ECO:0000313" key="4">
    <source>
        <dbReference type="Proteomes" id="UP000661077"/>
    </source>
</evidence>
<dbReference type="EMBL" id="JAEVLS010000005">
    <property type="protein sequence ID" value="MBM0107221.1"/>
    <property type="molecule type" value="Genomic_DNA"/>
</dbReference>
<evidence type="ECO:0000256" key="2">
    <source>
        <dbReference type="SAM" id="SignalP"/>
    </source>
</evidence>
<dbReference type="RefSeq" id="WP_203169338.1">
    <property type="nucleotide sequence ID" value="NZ_JAEVLS010000005.1"/>
</dbReference>
<name>A0ABS1X1W0_9GAMM</name>
<sequence length="75" mass="7658">MPKDRRSTRAAAAWSAVAVTTTLLAVALIDAPNPSAATGNLVSTAMQPRLSYAPSTAPRALVNPGSISNSNSGRH</sequence>
<accession>A0ABS1X1W0</accession>
<feature type="chain" id="PRO_5045875758" evidence="2">
    <location>
        <begin position="26"/>
        <end position="75"/>
    </location>
</feature>
<feature type="region of interest" description="Disordered" evidence="1">
    <location>
        <begin position="56"/>
        <end position="75"/>
    </location>
</feature>
<evidence type="ECO:0000313" key="3">
    <source>
        <dbReference type="EMBL" id="MBM0107221.1"/>
    </source>
</evidence>
<reference evidence="3 4" key="1">
    <citation type="journal article" date="2021" name="Int. J. Syst. Evol. Microbiol.">
        <title>Steroidobacter gossypii sp. nov., isolated from soil of cotton cropping field.</title>
        <authorList>
            <person name="Huang R."/>
            <person name="Yang S."/>
            <person name="Zhen C."/>
            <person name="Liu W."/>
        </authorList>
    </citation>
    <scope>NUCLEOTIDE SEQUENCE [LARGE SCALE GENOMIC DNA]</scope>
    <source>
        <strain evidence="3 4">S1-65</strain>
    </source>
</reference>
<comment type="caution">
    <text evidence="3">The sequence shown here is derived from an EMBL/GenBank/DDBJ whole genome shotgun (WGS) entry which is preliminary data.</text>
</comment>
<evidence type="ECO:0000256" key="1">
    <source>
        <dbReference type="SAM" id="MobiDB-lite"/>
    </source>
</evidence>
<dbReference type="Proteomes" id="UP000661077">
    <property type="component" value="Unassembled WGS sequence"/>
</dbReference>
<keyword evidence="2" id="KW-0732">Signal</keyword>
<keyword evidence="4" id="KW-1185">Reference proteome</keyword>
<gene>
    <name evidence="3" type="ORF">JM946_20995</name>
</gene>